<comment type="caution">
    <text evidence="11">The sequence shown here is derived from an EMBL/GenBank/DDBJ whole genome shotgun (WGS) entry which is preliminary data.</text>
</comment>
<dbReference type="InterPro" id="IPR016177">
    <property type="entry name" value="DNA-bd_dom_sf"/>
</dbReference>
<dbReference type="PANTHER" id="PTHR31190:SF499">
    <property type="entry name" value="ETHYLENE-RESPONSIVE TRANSCRIPTION FACTOR ERF105"/>
    <property type="match status" value="1"/>
</dbReference>
<feature type="region of interest" description="Disordered" evidence="9">
    <location>
        <begin position="181"/>
        <end position="242"/>
    </location>
</feature>
<evidence type="ECO:0000256" key="4">
    <source>
        <dbReference type="ARBA" id="ARBA00023125"/>
    </source>
</evidence>
<dbReference type="AlphaFoldDB" id="A0AAP0MAE8"/>
<evidence type="ECO:0000256" key="1">
    <source>
        <dbReference type="ARBA" id="ARBA00004123"/>
    </source>
</evidence>
<keyword evidence="2" id="KW-0936">Ethylene signaling pathway</keyword>
<dbReference type="PROSITE" id="PS51032">
    <property type="entry name" value="AP2_ERF"/>
    <property type="match status" value="1"/>
</dbReference>
<feature type="domain" description="AP2/ERF" evidence="10">
    <location>
        <begin position="238"/>
        <end position="296"/>
    </location>
</feature>
<keyword evidence="6" id="KW-0804">Transcription</keyword>
<evidence type="ECO:0000256" key="8">
    <source>
        <dbReference type="ARBA" id="ARBA00024343"/>
    </source>
</evidence>
<keyword evidence="3" id="KW-0805">Transcription regulation</keyword>
<dbReference type="GO" id="GO:0005634">
    <property type="term" value="C:nucleus"/>
    <property type="evidence" value="ECO:0007669"/>
    <property type="project" value="UniProtKB-SubCell"/>
</dbReference>
<dbReference type="InterPro" id="IPR001471">
    <property type="entry name" value="AP2/ERF_dom"/>
</dbReference>
<dbReference type="GO" id="GO:0009873">
    <property type="term" value="P:ethylene-activated signaling pathway"/>
    <property type="evidence" value="ECO:0007669"/>
    <property type="project" value="UniProtKB-KW"/>
</dbReference>
<keyword evidence="5" id="KW-0010">Activator</keyword>
<dbReference type="PANTHER" id="PTHR31190">
    <property type="entry name" value="DNA-BINDING DOMAIN"/>
    <property type="match status" value="1"/>
</dbReference>
<evidence type="ECO:0000256" key="9">
    <source>
        <dbReference type="SAM" id="MobiDB-lite"/>
    </source>
</evidence>
<name>A0AAP0MAE8_9ROSI</name>
<evidence type="ECO:0000256" key="7">
    <source>
        <dbReference type="ARBA" id="ARBA00023242"/>
    </source>
</evidence>
<sequence length="393" mass="43716">MILLTYLKLDPTAEIRQGKSVRIINNVRRNLPSCIIEGPLKSQLLRIAEAYISVVRVTLIQHTQNSLIFLRFKNSIRDTACLVAMATPIEKSALEFIEQHLFGENSPIAGFSSSLSSDTCSQSQTSSSASSDRSFFNDAVFFDYESKPQIIDLVTPQPTNTCSELTNDFFEFDIRPQIQSQPSNCSSEFEPKPKISPNSSSQSSRKPSLKISVPKKAEGHHFTNRKSKAKPESSEEKHYRGVRRRPWGKYAAEIRDPTRRGVRVWLGTFDTAIEAARAYDRAAFQLRGSKAILNFPLEAGKCDSNAAVARECDSSADAGACETKRKRDCESEEEERKAKVVKTESADTVNEFPLTPASCAAFWDLGLDWDCGVKGIFNVPPLSPLSPHPLMVL</sequence>
<evidence type="ECO:0000313" key="11">
    <source>
        <dbReference type="EMBL" id="KAK9198330.1"/>
    </source>
</evidence>
<dbReference type="InterPro" id="IPR044808">
    <property type="entry name" value="ERF_plant"/>
</dbReference>
<dbReference type="Pfam" id="PF00847">
    <property type="entry name" value="AP2"/>
    <property type="match status" value="1"/>
</dbReference>
<keyword evidence="4" id="KW-0238">DNA-binding</keyword>
<feature type="compositionally biased region" description="Basic and acidic residues" evidence="9">
    <location>
        <begin position="229"/>
        <end position="239"/>
    </location>
</feature>
<dbReference type="CDD" id="cd00018">
    <property type="entry name" value="AP2"/>
    <property type="match status" value="1"/>
</dbReference>
<evidence type="ECO:0000259" key="10">
    <source>
        <dbReference type="PROSITE" id="PS51032"/>
    </source>
</evidence>
<keyword evidence="7" id="KW-0539">Nucleus</keyword>
<gene>
    <name evidence="11" type="ORF">WN944_013514</name>
</gene>
<dbReference type="EMBL" id="JBCGBO010000005">
    <property type="protein sequence ID" value="KAK9198330.1"/>
    <property type="molecule type" value="Genomic_DNA"/>
</dbReference>
<accession>A0AAP0MAE8</accession>
<organism evidence="11 12">
    <name type="scientific">Citrus x changshan-huyou</name>
    <dbReference type="NCBI Taxonomy" id="2935761"/>
    <lineage>
        <taxon>Eukaryota</taxon>
        <taxon>Viridiplantae</taxon>
        <taxon>Streptophyta</taxon>
        <taxon>Embryophyta</taxon>
        <taxon>Tracheophyta</taxon>
        <taxon>Spermatophyta</taxon>
        <taxon>Magnoliopsida</taxon>
        <taxon>eudicotyledons</taxon>
        <taxon>Gunneridae</taxon>
        <taxon>Pentapetalae</taxon>
        <taxon>rosids</taxon>
        <taxon>malvids</taxon>
        <taxon>Sapindales</taxon>
        <taxon>Rutaceae</taxon>
        <taxon>Aurantioideae</taxon>
        <taxon>Citrus</taxon>
    </lineage>
</organism>
<comment type="similarity">
    <text evidence="8">Belongs to the AP2/ERF transcription factor family. ERF subfamily.</text>
</comment>
<dbReference type="InterPro" id="IPR036955">
    <property type="entry name" value="AP2/ERF_dom_sf"/>
</dbReference>
<protein>
    <recommendedName>
        <fullName evidence="10">AP2/ERF domain-containing protein</fullName>
    </recommendedName>
</protein>
<proteinExistence type="inferred from homology"/>
<feature type="compositionally biased region" description="Low complexity" evidence="9">
    <location>
        <begin position="195"/>
        <end position="212"/>
    </location>
</feature>
<dbReference type="FunFam" id="3.30.730.10:FF:000001">
    <property type="entry name" value="Ethylene-responsive transcription factor 2"/>
    <property type="match status" value="1"/>
</dbReference>
<dbReference type="Gene3D" id="3.30.730.10">
    <property type="entry name" value="AP2/ERF domain"/>
    <property type="match status" value="1"/>
</dbReference>
<dbReference type="PRINTS" id="PR00367">
    <property type="entry name" value="ETHRSPELEMNT"/>
</dbReference>
<dbReference type="GO" id="GO:0003700">
    <property type="term" value="F:DNA-binding transcription factor activity"/>
    <property type="evidence" value="ECO:0007669"/>
    <property type="project" value="InterPro"/>
</dbReference>
<evidence type="ECO:0000256" key="3">
    <source>
        <dbReference type="ARBA" id="ARBA00023015"/>
    </source>
</evidence>
<evidence type="ECO:0000256" key="2">
    <source>
        <dbReference type="ARBA" id="ARBA00022745"/>
    </source>
</evidence>
<reference evidence="11 12" key="1">
    <citation type="submission" date="2024-05" db="EMBL/GenBank/DDBJ databases">
        <title>Haplotype-resolved chromosome-level genome assembly of Huyou (Citrus changshanensis).</title>
        <authorList>
            <person name="Miao C."/>
            <person name="Chen W."/>
            <person name="Wu Y."/>
            <person name="Wang L."/>
            <person name="Zhao S."/>
            <person name="Grierson D."/>
            <person name="Xu C."/>
            <person name="Chen K."/>
        </authorList>
    </citation>
    <scope>NUCLEOTIDE SEQUENCE [LARGE SCALE GENOMIC DNA]</scope>
    <source>
        <strain evidence="11">01-14</strain>
        <tissue evidence="11">Leaf</tissue>
    </source>
</reference>
<evidence type="ECO:0000256" key="5">
    <source>
        <dbReference type="ARBA" id="ARBA00023159"/>
    </source>
</evidence>
<dbReference type="GO" id="GO:0006950">
    <property type="term" value="P:response to stress"/>
    <property type="evidence" value="ECO:0007669"/>
    <property type="project" value="UniProtKB-ARBA"/>
</dbReference>
<keyword evidence="12" id="KW-1185">Reference proteome</keyword>
<comment type="subcellular location">
    <subcellularLocation>
        <location evidence="1">Nucleus</location>
    </subcellularLocation>
</comment>
<evidence type="ECO:0000256" key="6">
    <source>
        <dbReference type="ARBA" id="ARBA00023163"/>
    </source>
</evidence>
<evidence type="ECO:0000313" key="12">
    <source>
        <dbReference type="Proteomes" id="UP001428341"/>
    </source>
</evidence>
<dbReference type="SMART" id="SM00380">
    <property type="entry name" value="AP2"/>
    <property type="match status" value="1"/>
</dbReference>
<dbReference type="SUPFAM" id="SSF54171">
    <property type="entry name" value="DNA-binding domain"/>
    <property type="match status" value="1"/>
</dbReference>
<dbReference type="Proteomes" id="UP001428341">
    <property type="component" value="Unassembled WGS sequence"/>
</dbReference>
<dbReference type="GO" id="GO:0000976">
    <property type="term" value="F:transcription cis-regulatory region binding"/>
    <property type="evidence" value="ECO:0007669"/>
    <property type="project" value="UniProtKB-ARBA"/>
</dbReference>